<sequence length="274" mass="32184">MPALDIRMVDNSSSQHRTQVCRINDLPYDVFYLILVMCWDDAQGYRRDKILHFPVIASHVCRIWRQLVISTPSSWAKLSFQSRISQFEKYQEWLTRLRGAAFDVHIGQEPFTRASVKHAKSIMRLIMPHWHIFHLRSFRVSYVPTKILRLIFDRLSDANAPLLQTLRVDMLSGGVQGNCEPRPFHRGQVPNLRNVRLDAMPYGYIMDCFDDTLSDFIIVPGIRLGTHHDRVKFVQEILLRAPHLRVFGYIRVGNWEPDNHNQERKTFKTLSFLQ</sequence>
<accession>A0A0C3Q3H8</accession>
<dbReference type="GO" id="GO:0016787">
    <property type="term" value="F:hydrolase activity"/>
    <property type="evidence" value="ECO:0007669"/>
    <property type="project" value="UniProtKB-KW"/>
</dbReference>
<evidence type="ECO:0000313" key="2">
    <source>
        <dbReference type="Proteomes" id="UP000054248"/>
    </source>
</evidence>
<dbReference type="HOGENOM" id="CLU_1129777_0_0_1"/>
<keyword evidence="1" id="KW-0378">Hydrolase</keyword>
<protein>
    <submittedName>
        <fullName evidence="1">Glycoside hydrolase family 61 protein</fullName>
    </submittedName>
</protein>
<dbReference type="OrthoDB" id="2603857at2759"/>
<dbReference type="AlphaFoldDB" id="A0A0C3Q3H8"/>
<gene>
    <name evidence="1" type="ORF">M407DRAFT_27257</name>
</gene>
<evidence type="ECO:0000313" key="1">
    <source>
        <dbReference type="EMBL" id="KIO23265.1"/>
    </source>
</evidence>
<dbReference type="STRING" id="1051891.A0A0C3Q3H8"/>
<dbReference type="Proteomes" id="UP000054248">
    <property type="component" value="Unassembled WGS sequence"/>
</dbReference>
<organism evidence="1 2">
    <name type="scientific">Tulasnella calospora MUT 4182</name>
    <dbReference type="NCBI Taxonomy" id="1051891"/>
    <lineage>
        <taxon>Eukaryota</taxon>
        <taxon>Fungi</taxon>
        <taxon>Dikarya</taxon>
        <taxon>Basidiomycota</taxon>
        <taxon>Agaricomycotina</taxon>
        <taxon>Agaricomycetes</taxon>
        <taxon>Cantharellales</taxon>
        <taxon>Tulasnellaceae</taxon>
        <taxon>Tulasnella</taxon>
    </lineage>
</organism>
<dbReference type="EMBL" id="KN823089">
    <property type="protein sequence ID" value="KIO23265.1"/>
    <property type="molecule type" value="Genomic_DNA"/>
</dbReference>
<reference evidence="2" key="2">
    <citation type="submission" date="2015-01" db="EMBL/GenBank/DDBJ databases">
        <title>Evolutionary Origins and Diversification of the Mycorrhizal Mutualists.</title>
        <authorList>
            <consortium name="DOE Joint Genome Institute"/>
            <consortium name="Mycorrhizal Genomics Consortium"/>
            <person name="Kohler A."/>
            <person name="Kuo A."/>
            <person name="Nagy L.G."/>
            <person name="Floudas D."/>
            <person name="Copeland A."/>
            <person name="Barry K.W."/>
            <person name="Cichocki N."/>
            <person name="Veneault-Fourrey C."/>
            <person name="LaButti K."/>
            <person name="Lindquist E.A."/>
            <person name="Lipzen A."/>
            <person name="Lundell T."/>
            <person name="Morin E."/>
            <person name="Murat C."/>
            <person name="Riley R."/>
            <person name="Ohm R."/>
            <person name="Sun H."/>
            <person name="Tunlid A."/>
            <person name="Henrissat B."/>
            <person name="Grigoriev I.V."/>
            <person name="Hibbett D.S."/>
            <person name="Martin F."/>
        </authorList>
    </citation>
    <scope>NUCLEOTIDE SEQUENCE [LARGE SCALE GENOMIC DNA]</scope>
    <source>
        <strain evidence="2">MUT 4182</strain>
    </source>
</reference>
<keyword evidence="2" id="KW-1185">Reference proteome</keyword>
<proteinExistence type="predicted"/>
<name>A0A0C3Q3H8_9AGAM</name>
<reference evidence="1 2" key="1">
    <citation type="submission" date="2014-04" db="EMBL/GenBank/DDBJ databases">
        <authorList>
            <consortium name="DOE Joint Genome Institute"/>
            <person name="Kuo A."/>
            <person name="Girlanda M."/>
            <person name="Perotto S."/>
            <person name="Kohler A."/>
            <person name="Nagy L.G."/>
            <person name="Floudas D."/>
            <person name="Copeland A."/>
            <person name="Barry K.W."/>
            <person name="Cichocki N."/>
            <person name="Veneault-Fourrey C."/>
            <person name="LaButti K."/>
            <person name="Lindquist E.A."/>
            <person name="Lipzen A."/>
            <person name="Lundell T."/>
            <person name="Morin E."/>
            <person name="Murat C."/>
            <person name="Sun H."/>
            <person name="Tunlid A."/>
            <person name="Henrissat B."/>
            <person name="Grigoriev I.V."/>
            <person name="Hibbett D.S."/>
            <person name="Martin F."/>
            <person name="Nordberg H.P."/>
            <person name="Cantor M.N."/>
            <person name="Hua S.X."/>
        </authorList>
    </citation>
    <scope>NUCLEOTIDE SEQUENCE [LARGE SCALE GENOMIC DNA]</scope>
    <source>
        <strain evidence="1 2">MUT 4182</strain>
    </source>
</reference>